<evidence type="ECO:0000256" key="1">
    <source>
        <dbReference type="ARBA" id="ARBA00004141"/>
    </source>
</evidence>
<evidence type="ECO:0000256" key="4">
    <source>
        <dbReference type="ARBA" id="ARBA00023136"/>
    </source>
</evidence>
<dbReference type="eggNOG" id="KOG0255">
    <property type="taxonomic scope" value="Eukaryota"/>
</dbReference>
<dbReference type="InterPro" id="IPR005829">
    <property type="entry name" value="Sugar_transporter_CS"/>
</dbReference>
<evidence type="ECO:0000313" key="9">
    <source>
        <dbReference type="Proteomes" id="UP000659654"/>
    </source>
</evidence>
<feature type="transmembrane region" description="Helical" evidence="6">
    <location>
        <begin position="182"/>
        <end position="200"/>
    </location>
</feature>
<evidence type="ECO:0000256" key="6">
    <source>
        <dbReference type="SAM" id="Phobius"/>
    </source>
</evidence>
<dbReference type="InterPro" id="IPR036259">
    <property type="entry name" value="MFS_trans_sf"/>
</dbReference>
<reference evidence="7" key="2">
    <citation type="submission" date="2020-09" db="EMBL/GenBank/DDBJ databases">
        <authorList>
            <person name="Kikuchi T."/>
        </authorList>
    </citation>
    <scope>NUCLEOTIDE SEQUENCE</scope>
    <source>
        <strain evidence="7">Ka4C1</strain>
    </source>
</reference>
<accession>A0A1I7RJV7</accession>
<feature type="transmembrane region" description="Helical" evidence="6">
    <location>
        <begin position="151"/>
        <end position="170"/>
    </location>
</feature>
<evidence type="ECO:0000313" key="10">
    <source>
        <dbReference type="WBParaSite" id="BXY_0098900.1"/>
    </source>
</evidence>
<organism evidence="8 10">
    <name type="scientific">Bursaphelenchus xylophilus</name>
    <name type="common">Pinewood nematode worm</name>
    <name type="synonym">Aphelenchoides xylophilus</name>
    <dbReference type="NCBI Taxonomy" id="6326"/>
    <lineage>
        <taxon>Eukaryota</taxon>
        <taxon>Metazoa</taxon>
        <taxon>Ecdysozoa</taxon>
        <taxon>Nematoda</taxon>
        <taxon>Chromadorea</taxon>
        <taxon>Rhabditida</taxon>
        <taxon>Tylenchina</taxon>
        <taxon>Tylenchomorpha</taxon>
        <taxon>Aphelenchoidea</taxon>
        <taxon>Aphelenchoididae</taxon>
        <taxon>Bursaphelenchus</taxon>
    </lineage>
</organism>
<dbReference type="AlphaFoldDB" id="A0A1I7RJV7"/>
<evidence type="ECO:0000256" key="2">
    <source>
        <dbReference type="ARBA" id="ARBA00022692"/>
    </source>
</evidence>
<comment type="subcellular location">
    <subcellularLocation>
        <location evidence="1">Membrane</location>
        <topology evidence="1">Multi-pass membrane protein</topology>
    </subcellularLocation>
</comment>
<dbReference type="EMBL" id="CAJFCV020000006">
    <property type="protein sequence ID" value="CAG9129096.1"/>
    <property type="molecule type" value="Genomic_DNA"/>
</dbReference>
<evidence type="ECO:0000256" key="3">
    <source>
        <dbReference type="ARBA" id="ARBA00022989"/>
    </source>
</evidence>
<name>A0A1I7RJV7_BURXY</name>
<feature type="region of interest" description="Disordered" evidence="5">
    <location>
        <begin position="1"/>
        <end position="23"/>
    </location>
</feature>
<feature type="transmembrane region" description="Helical" evidence="6">
    <location>
        <begin position="489"/>
        <end position="510"/>
    </location>
</feature>
<dbReference type="Pfam" id="PF07690">
    <property type="entry name" value="MFS_1"/>
    <property type="match status" value="1"/>
</dbReference>
<dbReference type="Proteomes" id="UP000659654">
    <property type="component" value="Unassembled WGS sequence"/>
</dbReference>
<feature type="transmembrane region" description="Helical" evidence="6">
    <location>
        <begin position="430"/>
        <end position="450"/>
    </location>
</feature>
<protein>
    <submittedName>
        <fullName evidence="7">(pine wood nematode) hypothetical protein</fullName>
    </submittedName>
</protein>
<proteinExistence type="predicted"/>
<evidence type="ECO:0000256" key="5">
    <source>
        <dbReference type="SAM" id="MobiDB-lite"/>
    </source>
</evidence>
<feature type="transmembrane region" description="Helical" evidence="6">
    <location>
        <begin position="241"/>
        <end position="262"/>
    </location>
</feature>
<dbReference type="PROSITE" id="PS00216">
    <property type="entry name" value="SUGAR_TRANSPORT_1"/>
    <property type="match status" value="1"/>
</dbReference>
<dbReference type="GO" id="GO:0022857">
    <property type="term" value="F:transmembrane transporter activity"/>
    <property type="evidence" value="ECO:0007669"/>
    <property type="project" value="InterPro"/>
</dbReference>
<keyword evidence="3 6" id="KW-1133">Transmembrane helix</keyword>
<dbReference type="Proteomes" id="UP000095284">
    <property type="component" value="Unplaced"/>
</dbReference>
<keyword evidence="2 6" id="KW-0812">Transmembrane</keyword>
<gene>
    <name evidence="7" type="ORF">BXYJ_LOCUS13832</name>
</gene>
<dbReference type="PANTHER" id="PTHR24064">
    <property type="entry name" value="SOLUTE CARRIER FAMILY 22 MEMBER"/>
    <property type="match status" value="1"/>
</dbReference>
<dbReference type="EMBL" id="CAJFDI010000006">
    <property type="protein sequence ID" value="CAD5233741.1"/>
    <property type="molecule type" value="Genomic_DNA"/>
</dbReference>
<feature type="transmembrane region" description="Helical" evidence="6">
    <location>
        <begin position="206"/>
        <end position="229"/>
    </location>
</feature>
<feature type="transmembrane region" description="Helical" evidence="6">
    <location>
        <begin position="268"/>
        <end position="286"/>
    </location>
</feature>
<keyword evidence="9" id="KW-1185">Reference proteome</keyword>
<dbReference type="InterPro" id="IPR011701">
    <property type="entry name" value="MFS"/>
</dbReference>
<reference evidence="10" key="1">
    <citation type="submission" date="2016-11" db="UniProtKB">
        <authorList>
            <consortium name="WormBaseParasite"/>
        </authorList>
    </citation>
    <scope>IDENTIFICATION</scope>
</reference>
<dbReference type="SUPFAM" id="SSF103473">
    <property type="entry name" value="MFS general substrate transporter"/>
    <property type="match status" value="1"/>
</dbReference>
<dbReference type="GO" id="GO:0016020">
    <property type="term" value="C:membrane"/>
    <property type="evidence" value="ECO:0007669"/>
    <property type="project" value="UniProtKB-SubCell"/>
</dbReference>
<keyword evidence="4 6" id="KW-0472">Membrane</keyword>
<dbReference type="OrthoDB" id="3936150at2759"/>
<dbReference type="Gene3D" id="1.20.1250.20">
    <property type="entry name" value="MFS general substrate transporter like domains"/>
    <property type="match status" value="1"/>
</dbReference>
<feature type="transmembrane region" description="Helical" evidence="6">
    <location>
        <begin position="462"/>
        <end position="482"/>
    </location>
</feature>
<evidence type="ECO:0000313" key="7">
    <source>
        <dbReference type="EMBL" id="CAD5233741.1"/>
    </source>
</evidence>
<evidence type="ECO:0000313" key="8">
    <source>
        <dbReference type="Proteomes" id="UP000095284"/>
    </source>
</evidence>
<dbReference type="WBParaSite" id="BXY_0098900.1">
    <property type="protein sequence ID" value="BXY_0098900.1"/>
    <property type="gene ID" value="BXY_0098900"/>
</dbReference>
<sequence>MTSAPRDSVSRSPENATLDLQDTTKVLIPKKHETIEQQSDCQLLSPKRAKKLAKYIKNSMESHSHPPEKPSRPEVEFKSYERMLLLLTQVGYLPVAASMLSTTFFEPSKYFCHHIRNRTYDSTALQFKALEIGEFYSLLFEWQEICIQSSWMVRISMAVMFGAVFGAFLAGFMADFFGRKPVVVFSLFFLTLANLTLVFLGSFSPIISTSVFFLMGCASGGYMVTNVVFIIEAVKTERERLVVASLNGWPIGMVFTAVISYISGEQKSYYLIVAATSLAVAGLLQFSSFESVGWLSNQNEEVKAACVRRQIKLRNNPGSWHNWSLRSLGSRTTCSRLQKLRKAESVPGLCSKCQYCDNNIDQKKEITEEKVAVTFTAAGDADAEDQQVSAAETAAAQTISIEDGTTNKPKKQSTMTYLDLFKHSTIRRPLFALLYCFLSSSVVSFGFYFNADYLPGNRYANLGLMGLLKFILGLIPFAFSYIIPKKVIILLSVGTACICCWILIAVTSMVHLGDSIVITALGLMVTASMDPTWKIIHLYSVELFPTAVRNMARGACNVTARLGSMSGPLIILLRTMNPTLPYWLFAGLLSLQWMVLACLMPNQSVDSLPEGMPVRKRNSSLTKA</sequence>
<dbReference type="Proteomes" id="UP000582659">
    <property type="component" value="Unassembled WGS sequence"/>
</dbReference>